<reference evidence="2 3" key="2">
    <citation type="submission" date="2020-06" db="EMBL/GenBank/DDBJ databases">
        <title>Complete Genome Sequence of Clostridium muelleri sp. nov. P21T, an Acid-Alcohol Producing Acetogen Isolated from Old Hay.</title>
        <authorList>
            <person name="Duncan K.E."/>
            <person name="Tanner R.S."/>
        </authorList>
    </citation>
    <scope>NUCLEOTIDE SEQUENCE [LARGE SCALE GENOMIC DNA]</scope>
    <source>
        <strain evidence="2 3">P21</strain>
    </source>
</reference>
<gene>
    <name evidence="2" type="ORF">HBE96_21100</name>
</gene>
<proteinExistence type="predicted"/>
<dbReference type="Proteomes" id="UP000537131">
    <property type="component" value="Unassembled WGS sequence"/>
</dbReference>
<evidence type="ECO:0000313" key="2">
    <source>
        <dbReference type="EMBL" id="NMM65085.1"/>
    </source>
</evidence>
<feature type="transmembrane region" description="Helical" evidence="1">
    <location>
        <begin position="65"/>
        <end position="85"/>
    </location>
</feature>
<keyword evidence="1" id="KW-0812">Transmembrane</keyword>
<evidence type="ECO:0008006" key="4">
    <source>
        <dbReference type="Google" id="ProtNLM"/>
    </source>
</evidence>
<dbReference type="Pfam" id="PF04307">
    <property type="entry name" value="YdjM"/>
    <property type="match status" value="1"/>
</dbReference>
<dbReference type="EMBL" id="JABBNI010000063">
    <property type="protein sequence ID" value="NMM65085.1"/>
    <property type="molecule type" value="Genomic_DNA"/>
</dbReference>
<name>A0A7Y0HQC8_9CLOT</name>
<keyword evidence="3" id="KW-1185">Reference proteome</keyword>
<keyword evidence="1" id="KW-1133">Transmembrane helix</keyword>
<protein>
    <recommendedName>
        <fullName evidence="4">Metal-dependent hydrolase</fullName>
    </recommendedName>
</protein>
<sequence>MLIFGHVGITTGVIKVCEKVINRKKPKNNRLIDYRIVILGSILPDIIDKPIVQVIYGLQNHEGHFIAHSFIFSALLIILGIVMFLKSKNKSILLLGICTFIHQIFDKMMVMPNIMFLSTINLDHFIVLKRFKFVNNIMVFITEKFPYFSGVVIYFEKPCVFISEVMGLIIIVYFVYKLYKNKGYENFLKQGIL</sequence>
<dbReference type="RefSeq" id="WP_169299677.1">
    <property type="nucleotide sequence ID" value="NZ_JABBNI010000063.1"/>
</dbReference>
<accession>A0A7Y0HQC8</accession>
<feature type="transmembrane region" description="Helical" evidence="1">
    <location>
        <begin position="161"/>
        <end position="179"/>
    </location>
</feature>
<keyword evidence="1" id="KW-0472">Membrane</keyword>
<evidence type="ECO:0000256" key="1">
    <source>
        <dbReference type="SAM" id="Phobius"/>
    </source>
</evidence>
<comment type="caution">
    <text evidence="2">The sequence shown here is derived from an EMBL/GenBank/DDBJ whole genome shotgun (WGS) entry which is preliminary data.</text>
</comment>
<feature type="transmembrane region" description="Helical" evidence="1">
    <location>
        <begin position="133"/>
        <end position="155"/>
    </location>
</feature>
<organism evidence="2 3">
    <name type="scientific">Clostridium muellerianum</name>
    <dbReference type="NCBI Taxonomy" id="2716538"/>
    <lineage>
        <taxon>Bacteria</taxon>
        <taxon>Bacillati</taxon>
        <taxon>Bacillota</taxon>
        <taxon>Clostridia</taxon>
        <taxon>Eubacteriales</taxon>
        <taxon>Clostridiaceae</taxon>
        <taxon>Clostridium</taxon>
    </lineage>
</organism>
<dbReference type="AlphaFoldDB" id="A0A7Y0HQC8"/>
<evidence type="ECO:0000313" key="3">
    <source>
        <dbReference type="Proteomes" id="UP000537131"/>
    </source>
</evidence>
<dbReference type="InterPro" id="IPR007404">
    <property type="entry name" value="YdjM-like"/>
</dbReference>
<reference evidence="2 3" key="1">
    <citation type="submission" date="2020-04" db="EMBL/GenBank/DDBJ databases">
        <authorList>
            <person name="Doyle D.A."/>
        </authorList>
    </citation>
    <scope>NUCLEOTIDE SEQUENCE [LARGE SCALE GENOMIC DNA]</scope>
    <source>
        <strain evidence="2 3">P21</strain>
    </source>
</reference>